<dbReference type="InterPro" id="IPR001878">
    <property type="entry name" value="Znf_CCHC"/>
</dbReference>
<dbReference type="Pfam" id="PF00098">
    <property type="entry name" value="zf-CCHC"/>
    <property type="match status" value="1"/>
</dbReference>
<reference evidence="4" key="1">
    <citation type="submission" date="2023-10" db="EMBL/GenBank/DDBJ databases">
        <title>Chromosome-level genome of the transformable northern wattle, Acacia crassicarpa.</title>
        <authorList>
            <person name="Massaro I."/>
            <person name="Sinha N.R."/>
            <person name="Poethig S."/>
            <person name="Leichty A.R."/>
        </authorList>
    </citation>
    <scope>NUCLEOTIDE SEQUENCE</scope>
    <source>
        <strain evidence="4">Acra3RX</strain>
        <tissue evidence="4">Leaf</tissue>
    </source>
</reference>
<keyword evidence="5" id="KW-1185">Reference proteome</keyword>
<keyword evidence="1" id="KW-0863">Zinc-finger</keyword>
<evidence type="ECO:0000259" key="3">
    <source>
        <dbReference type="PROSITE" id="PS50158"/>
    </source>
</evidence>
<organism evidence="4 5">
    <name type="scientific">Acacia crassicarpa</name>
    <name type="common">northern wattle</name>
    <dbReference type="NCBI Taxonomy" id="499986"/>
    <lineage>
        <taxon>Eukaryota</taxon>
        <taxon>Viridiplantae</taxon>
        <taxon>Streptophyta</taxon>
        <taxon>Embryophyta</taxon>
        <taxon>Tracheophyta</taxon>
        <taxon>Spermatophyta</taxon>
        <taxon>Magnoliopsida</taxon>
        <taxon>eudicotyledons</taxon>
        <taxon>Gunneridae</taxon>
        <taxon>Pentapetalae</taxon>
        <taxon>rosids</taxon>
        <taxon>fabids</taxon>
        <taxon>Fabales</taxon>
        <taxon>Fabaceae</taxon>
        <taxon>Caesalpinioideae</taxon>
        <taxon>mimosoid clade</taxon>
        <taxon>Acacieae</taxon>
        <taxon>Acacia</taxon>
    </lineage>
</organism>
<dbReference type="GO" id="GO:0008270">
    <property type="term" value="F:zinc ion binding"/>
    <property type="evidence" value="ECO:0007669"/>
    <property type="project" value="UniProtKB-KW"/>
</dbReference>
<dbReference type="PROSITE" id="PS50158">
    <property type="entry name" value="ZF_CCHC"/>
    <property type="match status" value="1"/>
</dbReference>
<evidence type="ECO:0000313" key="5">
    <source>
        <dbReference type="Proteomes" id="UP001293593"/>
    </source>
</evidence>
<accession>A0AAE1TDD7</accession>
<feature type="domain" description="CCHC-type" evidence="3">
    <location>
        <begin position="127"/>
        <end position="143"/>
    </location>
</feature>
<protein>
    <recommendedName>
        <fullName evidence="3">CCHC-type domain-containing protein</fullName>
    </recommendedName>
</protein>
<feature type="region of interest" description="Disordered" evidence="2">
    <location>
        <begin position="103"/>
        <end position="125"/>
    </location>
</feature>
<keyword evidence="1" id="KW-0479">Metal-binding</keyword>
<evidence type="ECO:0000256" key="2">
    <source>
        <dbReference type="SAM" id="MobiDB-lite"/>
    </source>
</evidence>
<dbReference type="PANTHER" id="PTHR47592:SF27">
    <property type="entry name" value="OS08G0421700 PROTEIN"/>
    <property type="match status" value="1"/>
</dbReference>
<evidence type="ECO:0000313" key="4">
    <source>
        <dbReference type="EMBL" id="KAK4280476.1"/>
    </source>
</evidence>
<dbReference type="AlphaFoldDB" id="A0AAE1TDD7"/>
<dbReference type="Gene3D" id="4.10.60.10">
    <property type="entry name" value="Zinc finger, CCHC-type"/>
    <property type="match status" value="1"/>
</dbReference>
<keyword evidence="1" id="KW-0862">Zinc</keyword>
<dbReference type="InterPro" id="IPR036875">
    <property type="entry name" value="Znf_CCHC_sf"/>
</dbReference>
<sequence length="195" mass="22480">MLDSKSMVSQVEELQLVVHEIHADGMSLSESFQVAAFIEKLPPSWKDFKNYLKHKRKEMSLEDLIVQLRIEEDNKISEKKLGSNPIVSKANIVEDGLKPKKCKRSNEGSFKQGHNRGPSKGQKFRGKCYNCGKPDHRAKECKKPKNLKKKNTEANMVDNTTDKMDSMSLSAVVMKCNLVGNTKKWWMQWRTQEFY</sequence>
<dbReference type="EMBL" id="JAWXYG010000002">
    <property type="protein sequence ID" value="KAK4280476.1"/>
    <property type="molecule type" value="Genomic_DNA"/>
</dbReference>
<name>A0AAE1TDD7_9FABA</name>
<dbReference type="SUPFAM" id="SSF57756">
    <property type="entry name" value="Retrovirus zinc finger-like domains"/>
    <property type="match status" value="1"/>
</dbReference>
<proteinExistence type="predicted"/>
<dbReference type="PANTHER" id="PTHR47592">
    <property type="entry name" value="PBF68 PROTEIN"/>
    <property type="match status" value="1"/>
</dbReference>
<comment type="caution">
    <text evidence="4">The sequence shown here is derived from an EMBL/GenBank/DDBJ whole genome shotgun (WGS) entry which is preliminary data.</text>
</comment>
<dbReference type="SMART" id="SM00343">
    <property type="entry name" value="ZnF_C2HC"/>
    <property type="match status" value="1"/>
</dbReference>
<gene>
    <name evidence="4" type="ORF">QN277_012099</name>
</gene>
<dbReference type="GO" id="GO:0003676">
    <property type="term" value="F:nucleic acid binding"/>
    <property type="evidence" value="ECO:0007669"/>
    <property type="project" value="InterPro"/>
</dbReference>
<dbReference type="Pfam" id="PF14223">
    <property type="entry name" value="Retrotran_gag_2"/>
    <property type="match status" value="1"/>
</dbReference>
<evidence type="ECO:0000256" key="1">
    <source>
        <dbReference type="PROSITE-ProRule" id="PRU00047"/>
    </source>
</evidence>
<dbReference type="Proteomes" id="UP001293593">
    <property type="component" value="Unassembled WGS sequence"/>
</dbReference>